<dbReference type="GO" id="GO:0030246">
    <property type="term" value="F:carbohydrate binding"/>
    <property type="evidence" value="ECO:0007669"/>
    <property type="project" value="InterPro"/>
</dbReference>
<dbReference type="InterPro" id="IPR013784">
    <property type="entry name" value="Carb-bd-like_fold"/>
</dbReference>
<dbReference type="RefSeq" id="WP_121847943.1">
    <property type="nucleotide sequence ID" value="NZ_CP032050.1"/>
</dbReference>
<accession>A0A3G2L3Q7</accession>
<dbReference type="SUPFAM" id="SSF49452">
    <property type="entry name" value="Starch-binding domain-like"/>
    <property type="match status" value="1"/>
</dbReference>
<organism evidence="2 3">
    <name type="scientific">Euzebyella marina</name>
    <dbReference type="NCBI Taxonomy" id="1761453"/>
    <lineage>
        <taxon>Bacteria</taxon>
        <taxon>Pseudomonadati</taxon>
        <taxon>Bacteroidota</taxon>
        <taxon>Flavobacteriia</taxon>
        <taxon>Flavobacteriales</taxon>
        <taxon>Flavobacteriaceae</taxon>
        <taxon>Euzebyella</taxon>
    </lineage>
</organism>
<proteinExistence type="predicted"/>
<dbReference type="SUPFAM" id="SSF49265">
    <property type="entry name" value="Fibronectin type III"/>
    <property type="match status" value="1"/>
</dbReference>
<dbReference type="AlphaFoldDB" id="A0A3G2L3Q7"/>
<dbReference type="Proteomes" id="UP000276309">
    <property type="component" value="Chromosome"/>
</dbReference>
<dbReference type="PROSITE" id="PS51257">
    <property type="entry name" value="PROKAR_LIPOPROTEIN"/>
    <property type="match status" value="1"/>
</dbReference>
<dbReference type="InterPro" id="IPR011042">
    <property type="entry name" value="6-blade_b-propeller_TolB-like"/>
</dbReference>
<feature type="chain" id="PRO_5018189591" description="Fibronectin type-III domain-containing protein" evidence="1">
    <location>
        <begin position="24"/>
        <end position="510"/>
    </location>
</feature>
<evidence type="ECO:0000313" key="3">
    <source>
        <dbReference type="Proteomes" id="UP000276309"/>
    </source>
</evidence>
<keyword evidence="1" id="KW-0732">Signal</keyword>
<dbReference type="Gene3D" id="2.60.40.10">
    <property type="entry name" value="Immunoglobulins"/>
    <property type="match status" value="1"/>
</dbReference>
<dbReference type="OrthoDB" id="9815657at2"/>
<protein>
    <recommendedName>
        <fullName evidence="4">Fibronectin type-III domain-containing protein</fullName>
    </recommendedName>
</protein>
<dbReference type="KEGG" id="emar:D1013_05640"/>
<evidence type="ECO:0000256" key="1">
    <source>
        <dbReference type="SAM" id="SignalP"/>
    </source>
</evidence>
<dbReference type="EMBL" id="CP032050">
    <property type="protein sequence ID" value="AYN66892.1"/>
    <property type="molecule type" value="Genomic_DNA"/>
</dbReference>
<dbReference type="Pfam" id="PF13620">
    <property type="entry name" value="CarboxypepD_reg"/>
    <property type="match status" value="1"/>
</dbReference>
<dbReference type="SUPFAM" id="SSF69304">
    <property type="entry name" value="Tricorn protease N-terminal domain"/>
    <property type="match status" value="1"/>
</dbReference>
<sequence>MNIKYTHRFILFFMALAIFVACEEETIGDTTFGKLEGRVVSNSQNVPLENVKITTNPSSNTVFTDAEGNFTIDQIAVGDYSVQAEKDDFQTSFEPASILSDQSTNVVFELDSVEAKNLTPLVPELIYPEDGTQDIQNPVEFIWSSSDNDSDTILYELELRNGDNGEIQLFENLTDTVLTVSNLSVGANYFWQVSANDEVTEIVQSKISSFQLRGVESNRFAYVRNIDGNNVIFSGAEPTGSDANEVNENEVRLTSLELNSFRPKANKTVEKIAYISTVGGESHLFTMNLDGSNKVQITKEIPIAGFRQNELEFTWSNNGNAILYPSFNKLYSVNLDGSGTQLVYETGINEFISEVASNPANNLLAIKSNNAMGYEVKIQTINPSNAALVATIVEGELGAYGGLDYSIDGTKILYTHDVSSVENSQYRQLDSRIFEYNIANDTTTEIDTEKPSGFNNLDAKYAPNEGHVIYVYTSNDGFSEKRIYRKQIGVSEEDVEAELLFVDAFMPNWE</sequence>
<feature type="signal peptide" evidence="1">
    <location>
        <begin position="1"/>
        <end position="23"/>
    </location>
</feature>
<gene>
    <name evidence="2" type="ORF">D1013_05640</name>
</gene>
<dbReference type="InterPro" id="IPR036116">
    <property type="entry name" value="FN3_sf"/>
</dbReference>
<keyword evidence="3" id="KW-1185">Reference proteome</keyword>
<dbReference type="InterPro" id="IPR013783">
    <property type="entry name" value="Ig-like_fold"/>
</dbReference>
<dbReference type="Gene3D" id="2.120.10.30">
    <property type="entry name" value="TolB, C-terminal domain"/>
    <property type="match status" value="1"/>
</dbReference>
<reference evidence="2 3" key="1">
    <citation type="submission" date="2018-08" db="EMBL/GenBank/DDBJ databases">
        <title>The reduced genetic potential of extracellular carbohydrate catabolism in Euzebyella marina RN62, a Flavobacteriia bacterium isolated from the hadal water.</title>
        <authorList>
            <person name="Xue C."/>
        </authorList>
    </citation>
    <scope>NUCLEOTIDE SEQUENCE [LARGE SCALE GENOMIC DNA]</scope>
    <source>
        <strain evidence="2 3">RN62</strain>
    </source>
</reference>
<evidence type="ECO:0000313" key="2">
    <source>
        <dbReference type="EMBL" id="AYN66892.1"/>
    </source>
</evidence>
<name>A0A3G2L3Q7_9FLAO</name>
<dbReference type="Gene3D" id="2.60.40.1120">
    <property type="entry name" value="Carboxypeptidase-like, regulatory domain"/>
    <property type="match status" value="1"/>
</dbReference>
<evidence type="ECO:0008006" key="4">
    <source>
        <dbReference type="Google" id="ProtNLM"/>
    </source>
</evidence>